<feature type="compositionally biased region" description="Basic and acidic residues" evidence="1">
    <location>
        <begin position="39"/>
        <end position="50"/>
    </location>
</feature>
<dbReference type="AlphaFoldDB" id="A0A364MV42"/>
<proteinExistence type="predicted"/>
<evidence type="ECO:0000256" key="1">
    <source>
        <dbReference type="SAM" id="MobiDB-lite"/>
    </source>
</evidence>
<feature type="compositionally biased region" description="Polar residues" evidence="1">
    <location>
        <begin position="1"/>
        <end position="34"/>
    </location>
</feature>
<accession>A0A364MV42</accession>
<sequence length="132" mass="15373">MNQWWQPQMQHQLVFGSSKNGPRQHSSLSGQKTATKPFEGIHDDDYDRDERPPIYLLSKQKPAWSDGGRNEPPLGRMEEHRLSAFQRTSSLSRIGTECLRQYEKIVVDKEHITEIHDVMAQQTFQIQHYVVA</sequence>
<evidence type="ECO:0000313" key="2">
    <source>
        <dbReference type="EMBL" id="RAR04598.1"/>
    </source>
</evidence>
<name>A0A364MV42_STELY</name>
<comment type="caution">
    <text evidence="2">The sequence shown here is derived from an EMBL/GenBank/DDBJ whole genome shotgun (WGS) entry which is preliminary data.</text>
</comment>
<feature type="region of interest" description="Disordered" evidence="1">
    <location>
        <begin position="58"/>
        <end position="77"/>
    </location>
</feature>
<organism evidence="2 3">
    <name type="scientific">Stemphylium lycopersici</name>
    <name type="common">Tomato gray leaf spot disease fungus</name>
    <name type="synonym">Thyrospora lycopersici</name>
    <dbReference type="NCBI Taxonomy" id="183478"/>
    <lineage>
        <taxon>Eukaryota</taxon>
        <taxon>Fungi</taxon>
        <taxon>Dikarya</taxon>
        <taxon>Ascomycota</taxon>
        <taxon>Pezizomycotina</taxon>
        <taxon>Dothideomycetes</taxon>
        <taxon>Pleosporomycetidae</taxon>
        <taxon>Pleosporales</taxon>
        <taxon>Pleosporineae</taxon>
        <taxon>Pleosporaceae</taxon>
        <taxon>Stemphylium</taxon>
    </lineage>
</organism>
<protein>
    <submittedName>
        <fullName evidence="2">Uncharacterized protein</fullName>
    </submittedName>
</protein>
<reference evidence="3" key="1">
    <citation type="submission" date="2018-05" db="EMBL/GenBank/DDBJ databases">
        <title>Draft genome sequence of Stemphylium lycopersici strain CIDEFI 213.</title>
        <authorList>
            <person name="Medina R."/>
            <person name="Franco M.E.E."/>
            <person name="Lucentini C.G."/>
            <person name="Saparrat M.C.N."/>
            <person name="Balatti P.A."/>
        </authorList>
    </citation>
    <scope>NUCLEOTIDE SEQUENCE [LARGE SCALE GENOMIC DNA]</scope>
    <source>
        <strain evidence="3">CIDEFI 213</strain>
    </source>
</reference>
<dbReference type="Proteomes" id="UP000249619">
    <property type="component" value="Unassembled WGS sequence"/>
</dbReference>
<keyword evidence="3" id="KW-1185">Reference proteome</keyword>
<evidence type="ECO:0000313" key="3">
    <source>
        <dbReference type="Proteomes" id="UP000249619"/>
    </source>
</evidence>
<feature type="region of interest" description="Disordered" evidence="1">
    <location>
        <begin position="1"/>
        <end position="50"/>
    </location>
</feature>
<gene>
    <name evidence="2" type="ORF">DDE83_007746</name>
</gene>
<dbReference type="EMBL" id="QGDH01000151">
    <property type="protein sequence ID" value="RAR04598.1"/>
    <property type="molecule type" value="Genomic_DNA"/>
</dbReference>